<dbReference type="GeneID" id="110087322"/>
<name>A0A6J0UV25_9SAUR</name>
<dbReference type="Gene3D" id="3.30.70.330">
    <property type="match status" value="1"/>
</dbReference>
<sequence>MDEKIQITPSPLKDANQRFCNYKWERLRQRSPLPKESSDLGLVVGGSFRSTSGPHRSAREGTTLPSMQCARLLFRFQGKHVGETKANIDSSRLPGKASRSEDCAVMATAQAAKSERTIVVCGIPDGLLNDDIMADILMIHFQKAKNKGGDVEDVAYPTATKGVAYVTFEDKREENLNLSSVAENVLQKGEHSLEDKRLYKGYPLKVSPYGQSVFSCVTCILNLSILGEKHNLEDLVEELKKNLPDLSFGPFLPGGHIHVQGPFSALCTLQNKLVLKAKHSVSEQNDRKKERVPSPRPNVRPGRSGFSSEPRENFISDTSEEILTVVVDTDIYHYMKTFKNKLYQRALEKYCVNSSASTDGDVTTIYLYRDSTKKGPSPVEDAKNTMENLFAELHGSLRKERLSQKGLTRIEKREHERACEVVGVLFPKVLIVPYSTHIDIIGSSSDIYEFSRQVNKMAGNSHREPQK</sequence>
<reference evidence="4" key="1">
    <citation type="submission" date="2025-05" db="UniProtKB">
        <authorList>
            <consortium name="RefSeq"/>
        </authorList>
    </citation>
    <scope>NUCLEOTIDE SEQUENCE [LARGE SCALE GENOMIC DNA]</scope>
</reference>
<organism evidence="4 5">
    <name type="scientific">Pogona vitticeps</name>
    <name type="common">central bearded dragon</name>
    <dbReference type="NCBI Taxonomy" id="103695"/>
    <lineage>
        <taxon>Eukaryota</taxon>
        <taxon>Metazoa</taxon>
        <taxon>Chordata</taxon>
        <taxon>Craniata</taxon>
        <taxon>Vertebrata</taxon>
        <taxon>Euteleostomi</taxon>
        <taxon>Lepidosauria</taxon>
        <taxon>Squamata</taxon>
        <taxon>Bifurcata</taxon>
        <taxon>Unidentata</taxon>
        <taxon>Episquamata</taxon>
        <taxon>Toxicofera</taxon>
        <taxon>Iguania</taxon>
        <taxon>Acrodonta</taxon>
        <taxon>Agamidae</taxon>
        <taxon>Amphibolurinae</taxon>
        <taxon>Pogona</taxon>
    </lineage>
</organism>
<dbReference type="PANTHER" id="PTHR15225">
    <property type="entry name" value="INTERFERON-INDUCED PROTEIN 35/NMI N-MYC/STAT INTERACTING PROTEIN"/>
    <property type="match status" value="1"/>
</dbReference>
<dbReference type="InterPro" id="IPR000504">
    <property type="entry name" value="RRM_dom"/>
</dbReference>
<dbReference type="RefSeq" id="XP_020664562.2">
    <property type="nucleotide sequence ID" value="XM_020808903.2"/>
</dbReference>
<feature type="compositionally biased region" description="Basic and acidic residues" evidence="2">
    <location>
        <begin position="280"/>
        <end position="293"/>
    </location>
</feature>
<dbReference type="AlphaFoldDB" id="A0A6J0UV25"/>
<dbReference type="Proteomes" id="UP001652642">
    <property type="component" value="Chromosome 1"/>
</dbReference>
<reference evidence="5" key="2">
    <citation type="submission" date="2025-08" db="UniProtKB">
        <authorList>
            <consortium name="RefSeq"/>
        </authorList>
    </citation>
    <scope>IDENTIFICATION</scope>
</reference>
<dbReference type="Pfam" id="PF07292">
    <property type="entry name" value="NID"/>
    <property type="match status" value="1"/>
</dbReference>
<dbReference type="GO" id="GO:0003723">
    <property type="term" value="F:RNA binding"/>
    <property type="evidence" value="ECO:0007669"/>
    <property type="project" value="UniProtKB-UniRule"/>
</dbReference>
<accession>A0A6J0UV25</accession>
<evidence type="ECO:0000259" key="3">
    <source>
        <dbReference type="PROSITE" id="PS50102"/>
    </source>
</evidence>
<feature type="region of interest" description="Disordered" evidence="2">
    <location>
        <begin position="280"/>
        <end position="312"/>
    </location>
</feature>
<dbReference type="CDD" id="cd12546">
    <property type="entry name" value="RRM_RBM43"/>
    <property type="match status" value="1"/>
</dbReference>
<dbReference type="InterPro" id="IPR012677">
    <property type="entry name" value="Nucleotide-bd_a/b_plait_sf"/>
</dbReference>
<keyword evidence="1" id="KW-0694">RNA-binding</keyword>
<dbReference type="CTD" id="375287"/>
<dbReference type="PROSITE" id="PS50102">
    <property type="entry name" value="RRM"/>
    <property type="match status" value="1"/>
</dbReference>
<proteinExistence type="predicted"/>
<evidence type="ECO:0000313" key="4">
    <source>
        <dbReference type="Proteomes" id="UP001652642"/>
    </source>
</evidence>
<feature type="domain" description="RRM" evidence="3">
    <location>
        <begin position="116"/>
        <end position="211"/>
    </location>
</feature>
<evidence type="ECO:0000256" key="1">
    <source>
        <dbReference type="PROSITE-ProRule" id="PRU00176"/>
    </source>
</evidence>
<dbReference type="PANTHER" id="PTHR15225:SF8">
    <property type="entry name" value="RNA-BINDING PROTEIN 43"/>
    <property type="match status" value="1"/>
</dbReference>
<evidence type="ECO:0000256" key="2">
    <source>
        <dbReference type="SAM" id="MobiDB-lite"/>
    </source>
</evidence>
<dbReference type="KEGG" id="pvt:110087322"/>
<dbReference type="OrthoDB" id="9948435at2759"/>
<evidence type="ECO:0000313" key="5">
    <source>
        <dbReference type="RefSeq" id="XP_020664562.2"/>
    </source>
</evidence>
<gene>
    <name evidence="5" type="primary">RBM43</name>
</gene>
<dbReference type="InParanoid" id="A0A6J0UV25"/>
<dbReference type="InterPro" id="IPR009909">
    <property type="entry name" value="Nmi/IFP35_dom"/>
</dbReference>
<keyword evidence="4" id="KW-1185">Reference proteome</keyword>
<protein>
    <submittedName>
        <fullName evidence="5">RNA-binding protein 43 isoform X1</fullName>
    </submittedName>
</protein>